<dbReference type="GO" id="GO:0006506">
    <property type="term" value="P:GPI anchor biosynthetic process"/>
    <property type="evidence" value="ECO:0007669"/>
    <property type="project" value="TreeGrafter"/>
</dbReference>
<evidence type="ECO:0000259" key="5">
    <source>
        <dbReference type="Pfam" id="PF00535"/>
    </source>
</evidence>
<dbReference type="OrthoDB" id="2603at2759"/>
<dbReference type="GO" id="GO:0035269">
    <property type="term" value="P:protein O-linked glycosylation via mannose"/>
    <property type="evidence" value="ECO:0007669"/>
    <property type="project" value="TreeGrafter"/>
</dbReference>
<evidence type="ECO:0000256" key="4">
    <source>
        <dbReference type="ARBA" id="ARBA00022679"/>
    </source>
</evidence>
<organism evidence="6 7">
    <name type="scientific">Tuber borchii</name>
    <name type="common">White truffle</name>
    <dbReference type="NCBI Taxonomy" id="42251"/>
    <lineage>
        <taxon>Eukaryota</taxon>
        <taxon>Fungi</taxon>
        <taxon>Dikarya</taxon>
        <taxon>Ascomycota</taxon>
        <taxon>Pezizomycotina</taxon>
        <taxon>Pezizomycetes</taxon>
        <taxon>Pezizales</taxon>
        <taxon>Tuberaceae</taxon>
        <taxon>Tuber</taxon>
    </lineage>
</organism>
<dbReference type="GO" id="GO:0004582">
    <property type="term" value="F:dolichyl-phosphate beta-D-mannosyltransferase activity"/>
    <property type="evidence" value="ECO:0007669"/>
    <property type="project" value="UniProtKB-EC"/>
</dbReference>
<feature type="domain" description="Glycosyltransferase 2-like" evidence="5">
    <location>
        <begin position="65"/>
        <end position="132"/>
    </location>
</feature>
<dbReference type="Pfam" id="PF00535">
    <property type="entry name" value="Glycos_transf_2"/>
    <property type="match status" value="1"/>
</dbReference>
<dbReference type="EC" id="2.4.1.83" evidence="2"/>
<keyword evidence="4" id="KW-0808">Transferase</keyword>
<evidence type="ECO:0000256" key="2">
    <source>
        <dbReference type="ARBA" id="ARBA00012704"/>
    </source>
</evidence>
<dbReference type="STRING" id="42251.A0A2T6ZTH5"/>
<dbReference type="InterPro" id="IPR029044">
    <property type="entry name" value="Nucleotide-diphossugar_trans"/>
</dbReference>
<proteinExistence type="inferred from homology"/>
<dbReference type="InterPro" id="IPR001173">
    <property type="entry name" value="Glyco_trans_2-like"/>
</dbReference>
<dbReference type="AlphaFoldDB" id="A0A2T6ZTH5"/>
<name>A0A2T6ZTH5_TUBBO</name>
<gene>
    <name evidence="6" type="ORF">B9Z19DRAFT_1141335</name>
</gene>
<sequence>MAPSQPTKSGKDKYTVVPPTYNERKDFPIIAWFLEKTFTERTQVVENQLNTVYGANRLLKPPTGKPGPDRVYLYRLHFAMGNFVTIMYADLWHHPKFIADFITLQKTKDYDIVTGTRYAGNGGVYRWDFKREFRENGGCL</sequence>
<dbReference type="Proteomes" id="UP000244722">
    <property type="component" value="Unassembled WGS sequence"/>
</dbReference>
<reference evidence="6 7" key="1">
    <citation type="submission" date="2017-04" db="EMBL/GenBank/DDBJ databases">
        <title>Draft genome sequence of Tuber borchii Vittad., a whitish edible truffle.</title>
        <authorList>
            <consortium name="DOE Joint Genome Institute"/>
            <person name="Murat C."/>
            <person name="Kuo A."/>
            <person name="Barry K.W."/>
            <person name="Clum A."/>
            <person name="Dockter R.B."/>
            <person name="Fauchery L."/>
            <person name="Iotti M."/>
            <person name="Kohler A."/>
            <person name="Labutti K."/>
            <person name="Lindquist E.A."/>
            <person name="Lipzen A."/>
            <person name="Ohm R.A."/>
            <person name="Wang M."/>
            <person name="Grigoriev I.V."/>
            <person name="Zambonelli A."/>
            <person name="Martin F.M."/>
        </authorList>
    </citation>
    <scope>NUCLEOTIDE SEQUENCE [LARGE SCALE GENOMIC DNA]</scope>
    <source>
        <strain evidence="6 7">Tbo3840</strain>
    </source>
</reference>
<dbReference type="GO" id="GO:0005789">
    <property type="term" value="C:endoplasmic reticulum membrane"/>
    <property type="evidence" value="ECO:0007669"/>
    <property type="project" value="TreeGrafter"/>
</dbReference>
<keyword evidence="3" id="KW-0328">Glycosyltransferase</keyword>
<protein>
    <recommendedName>
        <fullName evidence="2">dolichyl-phosphate beta-D-mannosyltransferase</fullName>
        <ecNumber evidence="2">2.4.1.83</ecNumber>
    </recommendedName>
</protein>
<evidence type="ECO:0000256" key="3">
    <source>
        <dbReference type="ARBA" id="ARBA00022676"/>
    </source>
</evidence>
<comment type="similarity">
    <text evidence="1">Belongs to the glycosyltransferase 2 family.</text>
</comment>
<evidence type="ECO:0000313" key="6">
    <source>
        <dbReference type="EMBL" id="PUU78776.1"/>
    </source>
</evidence>
<comment type="caution">
    <text evidence="6">The sequence shown here is derived from an EMBL/GenBank/DDBJ whole genome shotgun (WGS) entry which is preliminary data.</text>
</comment>
<dbReference type="PANTHER" id="PTHR43398">
    <property type="entry name" value="DOLICHOL-PHOSPHATE MANNOSYLTRANSFERASE SUBUNIT 1"/>
    <property type="match status" value="1"/>
</dbReference>
<dbReference type="PANTHER" id="PTHR43398:SF1">
    <property type="entry name" value="DOLICHOL-PHOSPHATE MANNOSYLTRANSFERASE SUBUNIT 1"/>
    <property type="match status" value="1"/>
</dbReference>
<dbReference type="EMBL" id="NESQ01000107">
    <property type="protein sequence ID" value="PUU78776.1"/>
    <property type="molecule type" value="Genomic_DNA"/>
</dbReference>
<accession>A0A2T6ZTH5</accession>
<dbReference type="InterPro" id="IPR039528">
    <property type="entry name" value="DPM1-like"/>
</dbReference>
<keyword evidence="7" id="KW-1185">Reference proteome</keyword>
<dbReference type="SUPFAM" id="SSF53448">
    <property type="entry name" value="Nucleotide-diphospho-sugar transferases"/>
    <property type="match status" value="1"/>
</dbReference>
<dbReference type="GO" id="GO:0006488">
    <property type="term" value="P:dolichol-linked oligosaccharide biosynthetic process"/>
    <property type="evidence" value="ECO:0007669"/>
    <property type="project" value="TreeGrafter"/>
</dbReference>
<evidence type="ECO:0000313" key="7">
    <source>
        <dbReference type="Proteomes" id="UP000244722"/>
    </source>
</evidence>
<evidence type="ECO:0000256" key="1">
    <source>
        <dbReference type="ARBA" id="ARBA00006739"/>
    </source>
</evidence>